<evidence type="ECO:0000313" key="2">
    <source>
        <dbReference type="Proteomes" id="UP000311008"/>
    </source>
</evidence>
<proteinExistence type="predicted"/>
<protein>
    <submittedName>
        <fullName evidence="1">MarR family transcriptional regulator</fullName>
    </submittedName>
</protein>
<dbReference type="RefSeq" id="WP_140003916.1">
    <property type="nucleotide sequence ID" value="NZ_CP040946.1"/>
</dbReference>
<dbReference type="InterPro" id="IPR036390">
    <property type="entry name" value="WH_DNA-bd_sf"/>
</dbReference>
<dbReference type="EMBL" id="CP040946">
    <property type="protein sequence ID" value="QDC44586.1"/>
    <property type="molecule type" value="Genomic_DNA"/>
</dbReference>
<dbReference type="Pfam" id="PF25212">
    <property type="entry name" value="HVO_A0114"/>
    <property type="match status" value="1"/>
</dbReference>
<sequence>MKKVTITTGTDSNFFVRGRLISRAADAGETLEEELILTFEDFEDLRKLISPARLNLLRSIMKEPGTISDVSERLNRSRRSVMRDVNALVLAGLIEATYKTNPGQGRVKVLTAKTRYIRFRVDLF</sequence>
<gene>
    <name evidence="1" type="ORF">FIU01_08620</name>
</gene>
<dbReference type="Proteomes" id="UP000311008">
    <property type="component" value="Chromosome"/>
</dbReference>
<evidence type="ECO:0000313" key="1">
    <source>
        <dbReference type="EMBL" id="QDC44586.1"/>
    </source>
</evidence>
<keyword evidence="2" id="KW-1185">Reference proteome</keyword>
<accession>A0A5B8CU44</accession>
<dbReference type="Gene3D" id="1.10.10.10">
    <property type="entry name" value="Winged helix-like DNA-binding domain superfamily/Winged helix DNA-binding domain"/>
    <property type="match status" value="1"/>
</dbReference>
<organism evidence="1 2">
    <name type="scientific">Methylophilus medardicus</name>
    <dbReference type="NCBI Taxonomy" id="2588534"/>
    <lineage>
        <taxon>Bacteria</taxon>
        <taxon>Pseudomonadati</taxon>
        <taxon>Pseudomonadota</taxon>
        <taxon>Betaproteobacteria</taxon>
        <taxon>Nitrosomonadales</taxon>
        <taxon>Methylophilaceae</taxon>
        <taxon>Methylophilus</taxon>
    </lineage>
</organism>
<dbReference type="InterPro" id="IPR036388">
    <property type="entry name" value="WH-like_DNA-bd_sf"/>
</dbReference>
<dbReference type="OrthoDB" id="5514107at2"/>
<reference evidence="2" key="1">
    <citation type="journal article" date="2019" name="ISME J.">
        <title>Evolution in action: habitat transition from sediment to the pelagial leads to genome streamlining in Methylophilaceae.</title>
        <authorList>
            <person name="Salcher M."/>
            <person name="Schaefle D."/>
            <person name="Kaspar M."/>
            <person name="Neuenschwander S.M."/>
            <person name="Ghai R."/>
        </authorList>
    </citation>
    <scope>NUCLEOTIDE SEQUENCE [LARGE SCALE GENOMIC DNA]</scope>
    <source>
        <strain evidence="2">MMS-M-51</strain>
    </source>
</reference>
<dbReference type="SUPFAM" id="SSF46785">
    <property type="entry name" value="Winged helix' DNA-binding domain"/>
    <property type="match status" value="1"/>
</dbReference>
<dbReference type="KEGG" id="mmec:FIU01_08620"/>
<dbReference type="AlphaFoldDB" id="A0A5B8CU44"/>
<name>A0A5B8CU44_9PROT</name>